<gene>
    <name evidence="4" type="ORF">EH243_08195</name>
</gene>
<dbReference type="RefSeq" id="WP_126158163.1">
    <property type="nucleotide sequence ID" value="NZ_RQXW01000006.1"/>
</dbReference>
<comment type="catalytic activity">
    <reaction evidence="1">
        <text>AMP + H2O = D-ribose 5-phosphate + adenine</text>
        <dbReference type="Rhea" id="RHEA:20129"/>
        <dbReference type="ChEBI" id="CHEBI:15377"/>
        <dbReference type="ChEBI" id="CHEBI:16708"/>
        <dbReference type="ChEBI" id="CHEBI:78346"/>
        <dbReference type="ChEBI" id="CHEBI:456215"/>
        <dbReference type="EC" id="3.2.2.4"/>
    </reaction>
</comment>
<dbReference type="PANTHER" id="PTHR31223:SF70">
    <property type="entry name" value="LOG FAMILY PROTEIN YJL055W"/>
    <property type="match status" value="1"/>
</dbReference>
<dbReference type="NCBIfam" id="TIGR00730">
    <property type="entry name" value="Rossman fold protein, TIGR00730 family"/>
    <property type="match status" value="1"/>
</dbReference>
<sequence length="185" mass="20322">MKIAVYCGASSGRADGPYPAEARKLGELMAQHNIDLVYGGSSVGLMGSVADGVLDAGGHVCGVMPQVLVEREQVHIGLSELHEVEDMHQRKAVMMELADAFIALPGGTGTLEELFEVWAWRQIGIHHKPFGLLNIDGYYDHLLAFIEHASQEAFIRGEYRDFLMVDDQADNLLSRLSERVDVQTA</sequence>
<dbReference type="InterPro" id="IPR031100">
    <property type="entry name" value="LOG_fam"/>
</dbReference>
<accession>A0A430KRJ4</accession>
<dbReference type="GO" id="GO:0008714">
    <property type="term" value="F:AMP nucleosidase activity"/>
    <property type="evidence" value="ECO:0007669"/>
    <property type="project" value="UniProtKB-EC"/>
</dbReference>
<comment type="similarity">
    <text evidence="2 3">Belongs to the LOG family.</text>
</comment>
<protein>
    <recommendedName>
        <fullName evidence="3">Cytokinin riboside 5'-monophosphate phosphoribohydrolase</fullName>
        <ecNumber evidence="3">3.2.2.n1</ecNumber>
    </recommendedName>
</protein>
<evidence type="ECO:0000256" key="2">
    <source>
        <dbReference type="ARBA" id="ARBA00006763"/>
    </source>
</evidence>
<evidence type="ECO:0000313" key="4">
    <source>
        <dbReference type="EMBL" id="RTE66090.1"/>
    </source>
</evidence>
<dbReference type="Gene3D" id="3.40.50.450">
    <property type="match status" value="1"/>
</dbReference>
<dbReference type="AlphaFoldDB" id="A0A430KRJ4"/>
<reference evidence="4 5" key="1">
    <citation type="submission" date="2018-11" db="EMBL/GenBank/DDBJ databases">
        <title>The draft genome sequence of Amphritea opalescens ANRC-JH13T.</title>
        <authorList>
            <person name="Fang Z."/>
            <person name="Zhang Y."/>
            <person name="Han X."/>
        </authorList>
    </citation>
    <scope>NUCLEOTIDE SEQUENCE [LARGE SCALE GENOMIC DNA]</scope>
    <source>
        <strain evidence="4 5">ANRC-JH13</strain>
    </source>
</reference>
<dbReference type="EMBL" id="RQXW01000006">
    <property type="protein sequence ID" value="RTE66090.1"/>
    <property type="molecule type" value="Genomic_DNA"/>
</dbReference>
<keyword evidence="3" id="KW-0203">Cytokinin biosynthesis</keyword>
<organism evidence="4 5">
    <name type="scientific">Amphritea opalescens</name>
    <dbReference type="NCBI Taxonomy" id="2490544"/>
    <lineage>
        <taxon>Bacteria</taxon>
        <taxon>Pseudomonadati</taxon>
        <taxon>Pseudomonadota</taxon>
        <taxon>Gammaproteobacteria</taxon>
        <taxon>Oceanospirillales</taxon>
        <taxon>Oceanospirillaceae</taxon>
        <taxon>Amphritea</taxon>
    </lineage>
</organism>
<dbReference type="SUPFAM" id="SSF102405">
    <property type="entry name" value="MCP/YpsA-like"/>
    <property type="match status" value="1"/>
</dbReference>
<name>A0A430KRJ4_9GAMM</name>
<proteinExistence type="inferred from homology"/>
<keyword evidence="3" id="KW-0378">Hydrolase</keyword>
<evidence type="ECO:0000256" key="1">
    <source>
        <dbReference type="ARBA" id="ARBA00000274"/>
    </source>
</evidence>
<evidence type="ECO:0000313" key="5">
    <source>
        <dbReference type="Proteomes" id="UP000283087"/>
    </source>
</evidence>
<comment type="caution">
    <text evidence="4">The sequence shown here is derived from an EMBL/GenBank/DDBJ whole genome shotgun (WGS) entry which is preliminary data.</text>
</comment>
<dbReference type="EC" id="3.2.2.n1" evidence="3"/>
<dbReference type="GO" id="GO:0009691">
    <property type="term" value="P:cytokinin biosynthetic process"/>
    <property type="evidence" value="ECO:0007669"/>
    <property type="project" value="UniProtKB-UniRule"/>
</dbReference>
<dbReference type="InterPro" id="IPR005269">
    <property type="entry name" value="LOG"/>
</dbReference>
<dbReference type="GO" id="GO:0005829">
    <property type="term" value="C:cytosol"/>
    <property type="evidence" value="ECO:0007669"/>
    <property type="project" value="TreeGrafter"/>
</dbReference>
<dbReference type="OrthoDB" id="9801098at2"/>
<evidence type="ECO:0000256" key="3">
    <source>
        <dbReference type="RuleBase" id="RU363015"/>
    </source>
</evidence>
<dbReference type="Pfam" id="PF03641">
    <property type="entry name" value="Lysine_decarbox"/>
    <property type="match status" value="1"/>
</dbReference>
<dbReference type="PANTHER" id="PTHR31223">
    <property type="entry name" value="LOG FAMILY PROTEIN YJL055W"/>
    <property type="match status" value="1"/>
</dbReference>
<keyword evidence="5" id="KW-1185">Reference proteome</keyword>
<dbReference type="Proteomes" id="UP000283087">
    <property type="component" value="Unassembled WGS sequence"/>
</dbReference>